<protein>
    <submittedName>
        <fullName evidence="1">Uncharacterized protein</fullName>
    </submittedName>
</protein>
<evidence type="ECO:0000313" key="1">
    <source>
        <dbReference type="EMBL" id="QBJ04484.1"/>
    </source>
</evidence>
<dbReference type="RefSeq" id="YP_009820420.1">
    <property type="nucleotide sequence ID" value="NC_048166.1"/>
</dbReference>
<dbReference type="EMBL" id="MK473373">
    <property type="protein sequence ID" value="QBJ04484.1"/>
    <property type="molecule type" value="Genomic_DNA"/>
</dbReference>
<keyword evidence="2" id="KW-1185">Reference proteome</keyword>
<dbReference type="KEGG" id="vg:55011856"/>
<organism evidence="1 2">
    <name type="scientific">Pseudomonas phage Lana</name>
    <dbReference type="NCBI Taxonomy" id="2530172"/>
    <lineage>
        <taxon>Viruses</taxon>
        <taxon>Duplodnaviria</taxon>
        <taxon>Heunggongvirae</taxon>
        <taxon>Uroviricota</taxon>
        <taxon>Caudoviricetes</taxon>
        <taxon>Lanavirus</taxon>
        <taxon>Lanavirus lana</taxon>
    </lineage>
</organism>
<accession>A0A481W5W6</accession>
<name>A0A481W5W6_9CAUD</name>
<evidence type="ECO:0000313" key="2">
    <source>
        <dbReference type="Proteomes" id="UP000293575"/>
    </source>
</evidence>
<sequence length="122" mass="14017">MANQYMSGDIVRYGDGSTALAKLHEPHAGGWHGDQCMGGTTYIGIERIQRLADEDDLRKWDKCAWWRGEGIPPCFRPQIRIEKGRWVVNVLPAVPHRWQDHFVGLFRQAVDYVAQRNAQEGR</sequence>
<dbReference type="Proteomes" id="UP000293575">
    <property type="component" value="Segment"/>
</dbReference>
<reference evidence="1" key="1">
    <citation type="submission" date="2019-01" db="EMBL/GenBank/DDBJ databases">
        <authorList>
            <person name="Hylling O."/>
            <person name="Carstens A.B."/>
            <person name="Hansen L.H."/>
        </authorList>
    </citation>
    <scope>NUCLEOTIDE SEQUENCE [LARGE SCALE GENOMIC DNA]</scope>
</reference>
<proteinExistence type="predicted"/>
<dbReference type="GeneID" id="55011856"/>